<dbReference type="AlphaFoldDB" id="A0A9P3H4V8"/>
<dbReference type="InterPro" id="IPR032675">
    <property type="entry name" value="LRR_dom_sf"/>
</dbReference>
<reference evidence="2" key="2">
    <citation type="journal article" date="2022" name="Microbiol. Resour. Announc.">
        <title>Whole-Genome Sequence of Entomortierella parvispora E1425, a Mucoromycotan Fungus Associated with Burkholderiaceae-Related Endosymbiotic Bacteria.</title>
        <authorList>
            <person name="Herlambang A."/>
            <person name="Guo Y."/>
            <person name="Takashima Y."/>
            <person name="Narisawa K."/>
            <person name="Ohta H."/>
            <person name="Nishizawa T."/>
        </authorList>
    </citation>
    <scope>NUCLEOTIDE SEQUENCE</scope>
    <source>
        <strain evidence="2">E1425</strain>
    </source>
</reference>
<dbReference type="OrthoDB" id="2405948at2759"/>
<accession>A0A9P3H4V8</accession>
<organism evidence="2 3">
    <name type="scientific">Entomortierella parvispora</name>
    <dbReference type="NCBI Taxonomy" id="205924"/>
    <lineage>
        <taxon>Eukaryota</taxon>
        <taxon>Fungi</taxon>
        <taxon>Fungi incertae sedis</taxon>
        <taxon>Mucoromycota</taxon>
        <taxon>Mortierellomycotina</taxon>
        <taxon>Mortierellomycetes</taxon>
        <taxon>Mortierellales</taxon>
        <taxon>Mortierellaceae</taxon>
        <taxon>Entomortierella</taxon>
    </lineage>
</organism>
<evidence type="ECO:0000313" key="3">
    <source>
        <dbReference type="Proteomes" id="UP000827284"/>
    </source>
</evidence>
<gene>
    <name evidence="2" type="ORF">EMPS_02518</name>
</gene>
<evidence type="ECO:0000313" key="2">
    <source>
        <dbReference type="EMBL" id="GJJ70169.1"/>
    </source>
</evidence>
<evidence type="ECO:0000256" key="1">
    <source>
        <dbReference type="SAM" id="MobiDB-lite"/>
    </source>
</evidence>
<dbReference type="Gene3D" id="3.80.10.10">
    <property type="entry name" value="Ribonuclease Inhibitor"/>
    <property type="match status" value="1"/>
</dbReference>
<dbReference type="Proteomes" id="UP000827284">
    <property type="component" value="Unassembled WGS sequence"/>
</dbReference>
<dbReference type="SUPFAM" id="SSF52047">
    <property type="entry name" value="RNI-like"/>
    <property type="match status" value="1"/>
</dbReference>
<proteinExistence type="predicted"/>
<reference evidence="2" key="1">
    <citation type="submission" date="2021-11" db="EMBL/GenBank/DDBJ databases">
        <authorList>
            <person name="Herlambang A."/>
            <person name="Guo Y."/>
            <person name="Takashima Y."/>
            <person name="Nishizawa T."/>
        </authorList>
    </citation>
    <scope>NUCLEOTIDE SEQUENCE</scope>
    <source>
        <strain evidence="2">E1425</strain>
    </source>
</reference>
<keyword evidence="3" id="KW-1185">Reference proteome</keyword>
<comment type="caution">
    <text evidence="2">The sequence shown here is derived from an EMBL/GenBank/DDBJ whole genome shotgun (WGS) entry which is preliminary data.</text>
</comment>
<sequence length="720" mass="79943">MLLASKLPLPDECIDLILAYLVHDRITLHALILSSQKLFQRAVPVLYRSPFQLLHESPLSIAEREARISSLVALLLSSRSTEIIRGSAFIIGIPLSDNGGGDISVSGGMMARAQVTIDARTGNRNNLNEDGLNDKTQNCSDATISTSSAAPAAVAVPSIAIPAASAVPAASAAFVVPDDPASPISATTVDYLRFFTHQYEIDLWRSTADLRGRTTAEGTGPWIIDDQKPTKSLVKDLAMSLLQYWPEDIRIIGQPLEHIPLLLPSLERLRNLVRIEISGIPACGTRMVDLAPKIEPLLEFIRVHDAVHRTLREIKIKGKDDQSNKTINEAHKGLVRLVQAMRTPEVVDARHWREAILVLEQIPVESLKSLLLGWSNGSDTRAFPAAYMSRTSFVNEYLARCRVLEDLRMAVHDEEMFQWAVVERRKMAAAMTGKGRGLGGHSHNRATQNQPLSKISFRQRGNSASGGEAHHNESRRQGSLPPLRSIDLCGENSFLIPAFINAMDAFRDTLETLKGVSLATNLSLMGTSMVLPDTFEKLSDMFLHSTNSMAAVTSTPLSLSGSLTWSWPLTRLTTLDLEGEVAIAFNFESLEFCPNLLTLRLSLPPYLFSTSEDDRVLKEMTARMPLICRHARNLLDLELYEKWPVSDQLIGLMVRTMRRLTRLYIVRCLEYTVRGVQSLILGCARLERLSINKWLCALHPQKTQLQAALLMNTKVTLIEE</sequence>
<name>A0A9P3H4V8_9FUNG</name>
<protein>
    <submittedName>
        <fullName evidence="2">Uncharacterized protein</fullName>
    </submittedName>
</protein>
<feature type="region of interest" description="Disordered" evidence="1">
    <location>
        <begin position="432"/>
        <end position="482"/>
    </location>
</feature>
<dbReference type="EMBL" id="BQFW01000003">
    <property type="protein sequence ID" value="GJJ70169.1"/>
    <property type="molecule type" value="Genomic_DNA"/>
</dbReference>